<keyword evidence="4 6" id="KW-0520">NAD</keyword>
<dbReference type="InterPro" id="IPR052056">
    <property type="entry name" value="Mono-ARTD/PARP"/>
</dbReference>
<comment type="subcellular location">
    <subcellularLocation>
        <location evidence="1">Nucleus</location>
    </subcellularLocation>
</comment>
<dbReference type="InterPro" id="IPR004170">
    <property type="entry name" value="WWE_dom"/>
</dbReference>
<gene>
    <name evidence="10" type="ORF">FNK824_LOCUS19561</name>
    <name evidence="9" type="ORF">SEV965_LOCUS17252</name>
</gene>
<dbReference type="InterPro" id="IPR012317">
    <property type="entry name" value="Poly(ADP-ribose)pol_cat_dom"/>
</dbReference>
<evidence type="ECO:0000313" key="11">
    <source>
        <dbReference type="Proteomes" id="UP000663874"/>
    </source>
</evidence>
<evidence type="ECO:0000256" key="2">
    <source>
        <dbReference type="ARBA" id="ARBA00022676"/>
    </source>
</evidence>
<dbReference type="PANTHER" id="PTHR14453:SF67">
    <property type="entry name" value="POLY [ADP-RIBOSE] POLYMERASE"/>
    <property type="match status" value="1"/>
</dbReference>
<dbReference type="GO" id="GO:0010629">
    <property type="term" value="P:negative regulation of gene expression"/>
    <property type="evidence" value="ECO:0007669"/>
    <property type="project" value="TreeGrafter"/>
</dbReference>
<feature type="domain" description="WWE" evidence="7">
    <location>
        <begin position="79"/>
        <end position="159"/>
    </location>
</feature>
<evidence type="ECO:0000256" key="6">
    <source>
        <dbReference type="RuleBase" id="RU362114"/>
    </source>
</evidence>
<evidence type="ECO:0000313" key="10">
    <source>
        <dbReference type="EMBL" id="CAF3881443.1"/>
    </source>
</evidence>
<dbReference type="PANTHER" id="PTHR14453">
    <property type="entry name" value="PARP/ZINC FINGER CCCH TYPE DOMAIN CONTAINING PROTEIN"/>
    <property type="match status" value="1"/>
</dbReference>
<sequence length="348" mass="41779">MEYENSNKLSNDYQEIICSIQCDVLLQHNQNILNKYFEFCSTRLVLPIFNFNTKQLHLFGCNKSNIEAKKRFFELQTELLVKNSKKQNIEDNIHWWYEAWDSTWQLYNSKITNEIEYNYKLNIFNFTLINQLDENILIDINKMEEMYGQRIKRIRRLKIDEQQPSYWTLTPLNLERFILDDKSDEYLTIKDNFDKTMKEYYTILISIERIQNLRLFKQFCVAHEDFIARYDKKDNGTMCFLYHGCPELASKRIIERGFNRSYCGINGCCYGRGVYFSSNASYSNRYANPNEKKEKHIFYSRVLIGRSMIGHPNIYEPEDGYDTTTDGTHIFVCYYDSQCYPEYLITYT</sequence>
<dbReference type="Proteomes" id="UP000663874">
    <property type="component" value="Unassembled WGS sequence"/>
</dbReference>
<dbReference type="Pfam" id="PF00644">
    <property type="entry name" value="PARP"/>
    <property type="match status" value="1"/>
</dbReference>
<comment type="caution">
    <text evidence="10">The sequence shown here is derived from an EMBL/GenBank/DDBJ whole genome shotgun (WGS) entry which is preliminary data.</text>
</comment>
<dbReference type="EC" id="2.4.2.-" evidence="6"/>
<proteinExistence type="predicted"/>
<dbReference type="EMBL" id="CAJOBE010003454">
    <property type="protein sequence ID" value="CAF3881443.1"/>
    <property type="molecule type" value="Genomic_DNA"/>
</dbReference>
<keyword evidence="2 6" id="KW-0328">Glycosyltransferase</keyword>
<dbReference type="SUPFAM" id="SSF56399">
    <property type="entry name" value="ADP-ribosylation"/>
    <property type="match status" value="1"/>
</dbReference>
<dbReference type="GO" id="GO:0005634">
    <property type="term" value="C:nucleus"/>
    <property type="evidence" value="ECO:0007669"/>
    <property type="project" value="UniProtKB-SubCell"/>
</dbReference>
<evidence type="ECO:0000259" key="8">
    <source>
        <dbReference type="PROSITE" id="PS51059"/>
    </source>
</evidence>
<dbReference type="Proteomes" id="UP000663889">
    <property type="component" value="Unassembled WGS sequence"/>
</dbReference>
<dbReference type="InterPro" id="IPR037197">
    <property type="entry name" value="WWE_dom_sf"/>
</dbReference>
<evidence type="ECO:0000313" key="9">
    <source>
        <dbReference type="EMBL" id="CAF1127882.1"/>
    </source>
</evidence>
<evidence type="ECO:0000256" key="4">
    <source>
        <dbReference type="ARBA" id="ARBA00023027"/>
    </source>
</evidence>
<dbReference type="GO" id="GO:0003714">
    <property type="term" value="F:transcription corepressor activity"/>
    <property type="evidence" value="ECO:0007669"/>
    <property type="project" value="TreeGrafter"/>
</dbReference>
<dbReference type="EMBL" id="CAJNOU010000982">
    <property type="protein sequence ID" value="CAF1127882.1"/>
    <property type="molecule type" value="Genomic_DNA"/>
</dbReference>
<reference evidence="10" key="1">
    <citation type="submission" date="2021-02" db="EMBL/GenBank/DDBJ databases">
        <authorList>
            <person name="Nowell W R."/>
        </authorList>
    </citation>
    <scope>NUCLEOTIDE SEQUENCE</scope>
</reference>
<dbReference type="AlphaFoldDB" id="A0A819G8C7"/>
<evidence type="ECO:0000256" key="1">
    <source>
        <dbReference type="ARBA" id="ARBA00004123"/>
    </source>
</evidence>
<evidence type="ECO:0000256" key="3">
    <source>
        <dbReference type="ARBA" id="ARBA00022679"/>
    </source>
</evidence>
<keyword evidence="5" id="KW-0539">Nucleus</keyword>
<dbReference type="GO" id="GO:0005737">
    <property type="term" value="C:cytoplasm"/>
    <property type="evidence" value="ECO:0007669"/>
    <property type="project" value="TreeGrafter"/>
</dbReference>
<dbReference type="PROSITE" id="PS51059">
    <property type="entry name" value="PARP_CATALYTIC"/>
    <property type="match status" value="1"/>
</dbReference>
<evidence type="ECO:0000259" key="7">
    <source>
        <dbReference type="PROSITE" id="PS50918"/>
    </source>
</evidence>
<dbReference type="GO" id="GO:0003950">
    <property type="term" value="F:NAD+ poly-ADP-ribosyltransferase activity"/>
    <property type="evidence" value="ECO:0007669"/>
    <property type="project" value="UniProtKB-UniRule"/>
</dbReference>
<organism evidence="10 11">
    <name type="scientific">Rotaria sordida</name>
    <dbReference type="NCBI Taxonomy" id="392033"/>
    <lineage>
        <taxon>Eukaryota</taxon>
        <taxon>Metazoa</taxon>
        <taxon>Spiralia</taxon>
        <taxon>Gnathifera</taxon>
        <taxon>Rotifera</taxon>
        <taxon>Eurotatoria</taxon>
        <taxon>Bdelloidea</taxon>
        <taxon>Philodinida</taxon>
        <taxon>Philodinidae</taxon>
        <taxon>Rotaria</taxon>
    </lineage>
</organism>
<keyword evidence="3 6" id="KW-0808">Transferase</keyword>
<accession>A0A819G8C7</accession>
<evidence type="ECO:0000256" key="5">
    <source>
        <dbReference type="ARBA" id="ARBA00023242"/>
    </source>
</evidence>
<feature type="domain" description="PARP catalytic" evidence="8">
    <location>
        <begin position="163"/>
        <end position="348"/>
    </location>
</feature>
<name>A0A819G8C7_9BILA</name>
<protein>
    <recommendedName>
        <fullName evidence="6">Poly [ADP-ribose] polymerase</fullName>
        <shortName evidence="6">PARP</shortName>
        <ecNumber evidence="6">2.4.2.-</ecNumber>
    </recommendedName>
</protein>
<dbReference type="SUPFAM" id="SSF117839">
    <property type="entry name" value="WWE domain"/>
    <property type="match status" value="1"/>
</dbReference>
<dbReference type="Gene3D" id="3.90.228.10">
    <property type="match status" value="1"/>
</dbReference>
<dbReference type="PROSITE" id="PS50918">
    <property type="entry name" value="WWE"/>
    <property type="match status" value="1"/>
</dbReference>